<dbReference type="InterPro" id="IPR028995">
    <property type="entry name" value="Glyco_hydro_57/38_cen_sf"/>
</dbReference>
<dbReference type="InterPro" id="IPR011682">
    <property type="entry name" value="Glyco_hydro_38_C"/>
</dbReference>
<evidence type="ECO:0000259" key="5">
    <source>
        <dbReference type="SMART" id="SM00872"/>
    </source>
</evidence>
<evidence type="ECO:0000313" key="7">
    <source>
        <dbReference type="Proteomes" id="UP000481360"/>
    </source>
</evidence>
<dbReference type="GO" id="GO:0046872">
    <property type="term" value="F:metal ion binding"/>
    <property type="evidence" value="ECO:0007669"/>
    <property type="project" value="UniProtKB-KW"/>
</dbReference>
<comment type="caution">
    <text evidence="6">The sequence shown here is derived from an EMBL/GenBank/DDBJ whole genome shotgun (WGS) entry which is preliminary data.</text>
</comment>
<dbReference type="GO" id="GO:0030246">
    <property type="term" value="F:carbohydrate binding"/>
    <property type="evidence" value="ECO:0007669"/>
    <property type="project" value="InterPro"/>
</dbReference>
<dbReference type="SUPFAM" id="SSF74650">
    <property type="entry name" value="Galactose mutarotase-like"/>
    <property type="match status" value="1"/>
</dbReference>
<dbReference type="InterPro" id="IPR037094">
    <property type="entry name" value="Glyco_hydro_38_cen_sf"/>
</dbReference>
<proteinExistence type="inferred from homology"/>
<reference evidence="6 7" key="1">
    <citation type="submission" date="2020-03" db="EMBL/GenBank/DDBJ databases">
        <title>Isolation and identification of active actinomycetes.</title>
        <authorList>
            <person name="Sun X."/>
        </authorList>
    </citation>
    <scope>NUCLEOTIDE SEQUENCE [LARGE SCALE GENOMIC DNA]</scope>
    <source>
        <strain evidence="6 7">NEAU-D13</strain>
    </source>
</reference>
<dbReference type="GO" id="GO:0009313">
    <property type="term" value="P:oligosaccharide catabolic process"/>
    <property type="evidence" value="ECO:0007669"/>
    <property type="project" value="TreeGrafter"/>
</dbReference>
<keyword evidence="2" id="KW-0479">Metal-binding</keyword>
<dbReference type="GO" id="GO:0006013">
    <property type="term" value="P:mannose metabolic process"/>
    <property type="evidence" value="ECO:0007669"/>
    <property type="project" value="InterPro"/>
</dbReference>
<dbReference type="InterPro" id="IPR027291">
    <property type="entry name" value="Glyco_hydro_38_N_sf"/>
</dbReference>
<dbReference type="FunFam" id="3.20.110.10:FF:000002">
    <property type="entry name" value="alpha-mannosidase 2C1 isoform X1"/>
    <property type="match status" value="1"/>
</dbReference>
<name>A0A7C9VZ20_9PSEU</name>
<dbReference type="InterPro" id="IPR011330">
    <property type="entry name" value="Glyco_hydro/deAcase_b/a-brl"/>
</dbReference>
<dbReference type="InterPro" id="IPR054723">
    <property type="entry name" value="Ams1-like_N"/>
</dbReference>
<dbReference type="Pfam" id="PF09261">
    <property type="entry name" value="Alpha-mann_mid"/>
    <property type="match status" value="1"/>
</dbReference>
<dbReference type="SUPFAM" id="SSF88688">
    <property type="entry name" value="Families 57/38 glycoside transferase middle domain"/>
    <property type="match status" value="1"/>
</dbReference>
<dbReference type="Gene3D" id="3.20.110.10">
    <property type="entry name" value="Glycoside hydrolase 38, N terminal domain"/>
    <property type="match status" value="1"/>
</dbReference>
<dbReference type="CDD" id="cd10789">
    <property type="entry name" value="GH38N_AMII_ER_cytosolic"/>
    <property type="match status" value="1"/>
</dbReference>
<protein>
    <submittedName>
        <fullName evidence="6">Alpha-mannosidase</fullName>
    </submittedName>
</protein>
<dbReference type="SUPFAM" id="SSF88713">
    <property type="entry name" value="Glycoside hydrolase/deacetylase"/>
    <property type="match status" value="1"/>
</dbReference>
<dbReference type="Pfam" id="PF17677">
    <property type="entry name" value="Glyco_hydro38C2"/>
    <property type="match status" value="1"/>
</dbReference>
<organism evidence="6 7">
    <name type="scientific">Lentzea alba</name>
    <dbReference type="NCBI Taxonomy" id="2714351"/>
    <lineage>
        <taxon>Bacteria</taxon>
        <taxon>Bacillati</taxon>
        <taxon>Actinomycetota</taxon>
        <taxon>Actinomycetes</taxon>
        <taxon>Pseudonocardiales</taxon>
        <taxon>Pseudonocardiaceae</taxon>
        <taxon>Lentzea</taxon>
    </lineage>
</organism>
<keyword evidence="4" id="KW-0326">Glycosidase</keyword>
<evidence type="ECO:0000256" key="2">
    <source>
        <dbReference type="ARBA" id="ARBA00022723"/>
    </source>
</evidence>
<comment type="similarity">
    <text evidence="1">Belongs to the glycosyl hydrolase 38 family.</text>
</comment>
<dbReference type="Pfam" id="PF01074">
    <property type="entry name" value="Glyco_hydro_38N"/>
    <property type="match status" value="1"/>
</dbReference>
<evidence type="ECO:0000256" key="4">
    <source>
        <dbReference type="ARBA" id="ARBA00023295"/>
    </source>
</evidence>
<gene>
    <name evidence="6" type="ORF">G7043_26720</name>
</gene>
<dbReference type="EMBL" id="JAAMPJ010000007">
    <property type="protein sequence ID" value="NGY62521.1"/>
    <property type="molecule type" value="Genomic_DNA"/>
</dbReference>
<accession>A0A7C9VZ20</accession>
<dbReference type="Proteomes" id="UP000481360">
    <property type="component" value="Unassembled WGS sequence"/>
</dbReference>
<dbReference type="GO" id="GO:0004559">
    <property type="term" value="F:alpha-mannosidase activity"/>
    <property type="evidence" value="ECO:0007669"/>
    <property type="project" value="InterPro"/>
</dbReference>
<dbReference type="Pfam" id="PF22907">
    <property type="entry name" value="Ams1-like_1st"/>
    <property type="match status" value="1"/>
</dbReference>
<dbReference type="InterPro" id="IPR041147">
    <property type="entry name" value="GH38_C"/>
</dbReference>
<dbReference type="Gene3D" id="2.70.98.30">
    <property type="entry name" value="Golgi alpha-mannosidase II, domain 4"/>
    <property type="match status" value="1"/>
</dbReference>
<keyword evidence="7" id="KW-1185">Reference proteome</keyword>
<dbReference type="SMART" id="SM00872">
    <property type="entry name" value="Alpha-mann_mid"/>
    <property type="match status" value="1"/>
</dbReference>
<dbReference type="PANTHER" id="PTHR46017:SF1">
    <property type="entry name" value="ALPHA-MANNOSIDASE 2C1"/>
    <property type="match status" value="1"/>
</dbReference>
<dbReference type="Pfam" id="PF07748">
    <property type="entry name" value="Glyco_hydro_38C"/>
    <property type="match status" value="1"/>
</dbReference>
<dbReference type="InterPro" id="IPR011013">
    <property type="entry name" value="Gal_mutarotase_sf_dom"/>
</dbReference>
<sequence length="1008" mass="110725">MHDDRKLVEERLERALNQRIRPAKYAASAPLEVEVWHVPDEPVPVTDALAADYEPFAVGGRWGRPWSTSWFRVRGTVPAQWAGRRVEAVIDLGFVGDWPGNQAEALVHDLDGRPVKGVAPYNHHVPVANPCSGGEQVAFLVEAAANPDILAGGFAPTPLGDKATAGDEPLYRLARADLAVLDEEVWQLTIDLEVLSELMAELALIDPRRHEVLRAVERALDALDLHDVSGTASAARAELTDVLTRPAHASAHTLSAVGHAHIDSAWLWPIRETIRKTSRTFANVTALAAEYPEFVFACSQAQQYAWVEQHHPAIFERIRDTIKTGQWIPVGGMWVESDANLPGGEALARQLVHGKRFFLDRFGVDCDGVWLPDSFGYTAAFPQLALLAGMRWFLTQKLSWNQTNKLPHHTFWWEGIDGSRVFTHFPPVDTYNATLSGEELAHAVRNFAEKGRGTRSLVPFGHGDGGGGPTREMLERARRLRDLEGSPKVVIEPPSEFFRAAQAEYQDAPVWSGELYLELHRATYTTQSRTKAGNRRSEHLLREAELWAATAAVHSGLAYPYDELDRLWKTVLLHQFHDILPGSSIAWVHQEAEATYARVKAELEDIIAAAIGALTTDGASAEPLVFNAGPQPRADVVSTADGTAFVEVPALGVASAGASTPSGEVQVTDRLLDNGLVRVELDDNGLLASVRDLVAGREVLARPGNVLQLHPDFPNHWDAWDIDAHYRRRHVDLTEVDSISVVEHGPLVGAIRIERSFGASRITQTVRVRAGSRRVDVETAVEWHESEKILKAAFPIDVHADRSSAEIQFGHVHRPTHVNTSWDAARFEVYAHRWVHVAEPGYGVAVLNDSTYGHDITRNGGVTTVRLSLVRAPHSPDPHADQGTHRFTYSLLANASIADAVAEGYALNLPLRVAGSAAPPPAPLITVDSPVIVVEAIKLADDRSGDVIVRLYESLGGRAVATVRPGFPVSAMEVVDLLERPLHTLDGFDISLRPFQVLTLRLRRGDSR</sequence>
<dbReference type="InterPro" id="IPR015341">
    <property type="entry name" value="Glyco_hydro_38_cen"/>
</dbReference>
<dbReference type="InterPro" id="IPR000602">
    <property type="entry name" value="Glyco_hydro_38_N"/>
</dbReference>
<dbReference type="Gene3D" id="1.20.1270.50">
    <property type="entry name" value="Glycoside hydrolase family 38, central domain"/>
    <property type="match status" value="1"/>
</dbReference>
<evidence type="ECO:0000313" key="6">
    <source>
        <dbReference type="EMBL" id="NGY62521.1"/>
    </source>
</evidence>
<dbReference type="AlphaFoldDB" id="A0A7C9VZ20"/>
<evidence type="ECO:0000256" key="1">
    <source>
        <dbReference type="ARBA" id="ARBA00009792"/>
    </source>
</evidence>
<keyword evidence="3" id="KW-0378">Hydrolase</keyword>
<evidence type="ECO:0000256" key="3">
    <source>
        <dbReference type="ARBA" id="ARBA00022801"/>
    </source>
</evidence>
<dbReference type="PANTHER" id="PTHR46017">
    <property type="entry name" value="ALPHA-MANNOSIDASE 2C1"/>
    <property type="match status" value="1"/>
</dbReference>
<dbReference type="RefSeq" id="WP_166050023.1">
    <property type="nucleotide sequence ID" value="NZ_JAAMPJ010000007.1"/>
</dbReference>
<dbReference type="FunFam" id="1.20.1270.50:FF:000004">
    <property type="entry name" value="alpha-mannosidase 2C1 isoform X1"/>
    <property type="match status" value="1"/>
</dbReference>
<feature type="domain" description="Glycoside hydrolase family 38 central" evidence="5">
    <location>
        <begin position="518"/>
        <end position="596"/>
    </location>
</feature>